<organism evidence="1">
    <name type="scientific">Arundo donax</name>
    <name type="common">Giant reed</name>
    <name type="synonym">Donax arundinaceus</name>
    <dbReference type="NCBI Taxonomy" id="35708"/>
    <lineage>
        <taxon>Eukaryota</taxon>
        <taxon>Viridiplantae</taxon>
        <taxon>Streptophyta</taxon>
        <taxon>Embryophyta</taxon>
        <taxon>Tracheophyta</taxon>
        <taxon>Spermatophyta</taxon>
        <taxon>Magnoliopsida</taxon>
        <taxon>Liliopsida</taxon>
        <taxon>Poales</taxon>
        <taxon>Poaceae</taxon>
        <taxon>PACMAD clade</taxon>
        <taxon>Arundinoideae</taxon>
        <taxon>Arundineae</taxon>
        <taxon>Arundo</taxon>
    </lineage>
</organism>
<sequence>MHVHSLQQWLEFDRRPWRPSTPSLSFGPILHWSSVKVIGVNLSSGGSFWWRDIMSV</sequence>
<protein>
    <submittedName>
        <fullName evidence="1">Uncharacterized protein</fullName>
    </submittedName>
</protein>
<reference evidence="1" key="2">
    <citation type="journal article" date="2015" name="Data Brief">
        <title>Shoot transcriptome of the giant reed, Arundo donax.</title>
        <authorList>
            <person name="Barrero R.A."/>
            <person name="Guerrero F.D."/>
            <person name="Moolhuijzen P."/>
            <person name="Goolsby J.A."/>
            <person name="Tidwell J."/>
            <person name="Bellgard S.E."/>
            <person name="Bellgard M.I."/>
        </authorList>
    </citation>
    <scope>NUCLEOTIDE SEQUENCE</scope>
    <source>
        <tissue evidence="1">Shoot tissue taken approximately 20 cm above the soil surface</tissue>
    </source>
</reference>
<evidence type="ECO:0000313" key="1">
    <source>
        <dbReference type="EMBL" id="JAD20080.1"/>
    </source>
</evidence>
<reference evidence="1" key="1">
    <citation type="submission" date="2014-09" db="EMBL/GenBank/DDBJ databases">
        <authorList>
            <person name="Magalhaes I.L.F."/>
            <person name="Oliveira U."/>
            <person name="Santos F.R."/>
            <person name="Vidigal T.H.D.A."/>
            <person name="Brescovit A.D."/>
            <person name="Santos A.J."/>
        </authorList>
    </citation>
    <scope>NUCLEOTIDE SEQUENCE</scope>
    <source>
        <tissue evidence="1">Shoot tissue taken approximately 20 cm above the soil surface</tissue>
    </source>
</reference>
<proteinExistence type="predicted"/>
<name>A0A0A8Y415_ARUDO</name>
<dbReference type="AlphaFoldDB" id="A0A0A8Y415"/>
<dbReference type="EMBL" id="GBRH01277815">
    <property type="protein sequence ID" value="JAD20080.1"/>
    <property type="molecule type" value="Transcribed_RNA"/>
</dbReference>
<accession>A0A0A8Y415</accession>